<dbReference type="AlphaFoldDB" id="A0ABD3NDE8"/>
<evidence type="ECO:0000313" key="1">
    <source>
        <dbReference type="EMBL" id="KAL3774106.1"/>
    </source>
</evidence>
<sequence length="315" mass="35950">MDTSFSSTGSNSALHQDAIRVNRFLSRNQKKTSSRVPSPVLSLNALSACASDESLQYVSFEKPREQKTYVIEGIHGPVPTEKVPIRAVSKKRDHGRTRQRFKQYVAAKQNERAKNLSSDLMNVAIHHLPIPSQDEYDALYPRQNHSPTTVTADVSRIGDELDNAFVYAKSPLKSNFNRNIGMIPKKKLTWWDDDENRHKPFLLRSDDLWDDDSDELSYRGRTVLFGNSSCPHDNLKDLIEDYSDRLRSTMVNLFQVKRIGSDSMFRDNFASFSEDLNEDYENRGGCAGPSRQLIKVVKNIMPPVCDFETFDGHEK</sequence>
<dbReference type="Proteomes" id="UP001530400">
    <property type="component" value="Unassembled WGS sequence"/>
</dbReference>
<gene>
    <name evidence="1" type="ORF">ACHAWO_008502</name>
</gene>
<proteinExistence type="predicted"/>
<comment type="caution">
    <text evidence="1">The sequence shown here is derived from an EMBL/GenBank/DDBJ whole genome shotgun (WGS) entry which is preliminary data.</text>
</comment>
<reference evidence="1 2" key="1">
    <citation type="submission" date="2024-10" db="EMBL/GenBank/DDBJ databases">
        <title>Updated reference genomes for cyclostephanoid diatoms.</title>
        <authorList>
            <person name="Roberts W.R."/>
            <person name="Alverson A.J."/>
        </authorList>
    </citation>
    <scope>NUCLEOTIDE SEQUENCE [LARGE SCALE GENOMIC DNA]</scope>
    <source>
        <strain evidence="1 2">AJA010-31</strain>
    </source>
</reference>
<evidence type="ECO:0000313" key="2">
    <source>
        <dbReference type="Proteomes" id="UP001530400"/>
    </source>
</evidence>
<name>A0ABD3NDE8_9STRA</name>
<protein>
    <submittedName>
        <fullName evidence="1">Uncharacterized protein</fullName>
    </submittedName>
</protein>
<dbReference type="EMBL" id="JALLPJ020001210">
    <property type="protein sequence ID" value="KAL3774106.1"/>
    <property type="molecule type" value="Genomic_DNA"/>
</dbReference>
<accession>A0ABD3NDE8</accession>
<organism evidence="1 2">
    <name type="scientific">Cyclotella atomus</name>
    <dbReference type="NCBI Taxonomy" id="382360"/>
    <lineage>
        <taxon>Eukaryota</taxon>
        <taxon>Sar</taxon>
        <taxon>Stramenopiles</taxon>
        <taxon>Ochrophyta</taxon>
        <taxon>Bacillariophyta</taxon>
        <taxon>Coscinodiscophyceae</taxon>
        <taxon>Thalassiosirophycidae</taxon>
        <taxon>Stephanodiscales</taxon>
        <taxon>Stephanodiscaceae</taxon>
        <taxon>Cyclotella</taxon>
    </lineage>
</organism>
<keyword evidence="2" id="KW-1185">Reference proteome</keyword>